<feature type="compositionally biased region" description="Low complexity" evidence="1">
    <location>
        <begin position="130"/>
        <end position="140"/>
    </location>
</feature>
<sequence>MFLAPRLPREHQQARGRGLIALCIAGHGNNRQYAFVPVQYTNVELLQITRTALRRTHPHTRPLFNIGSSSGGGAYQQVADALQLRARWHAIRCGTMSTRTRCRRHRSREDSQKHTISSGRKEATRRDGPRATATPARCAALSSSGTAPAMSAAGRVPLARGVCPGSPDTAELQSAQPATRGASNARARVSTLRQTPCQRSLRISGIARTIMRDNLGFAGTSTLLLKAKSAAVVSARMDVTREAMNCAANAHVRG</sequence>
<organism evidence="2 3">
    <name type="scientific">Phanerochaete sordida</name>
    <dbReference type="NCBI Taxonomy" id="48140"/>
    <lineage>
        <taxon>Eukaryota</taxon>
        <taxon>Fungi</taxon>
        <taxon>Dikarya</taxon>
        <taxon>Basidiomycota</taxon>
        <taxon>Agaricomycotina</taxon>
        <taxon>Agaricomycetes</taxon>
        <taxon>Polyporales</taxon>
        <taxon>Phanerochaetaceae</taxon>
        <taxon>Phanerochaete</taxon>
    </lineage>
</organism>
<dbReference type="EMBL" id="BPQB01000054">
    <property type="protein sequence ID" value="GJE96022.1"/>
    <property type="molecule type" value="Genomic_DNA"/>
</dbReference>
<feature type="region of interest" description="Disordered" evidence="1">
    <location>
        <begin position="167"/>
        <end position="186"/>
    </location>
</feature>
<evidence type="ECO:0000313" key="2">
    <source>
        <dbReference type="EMBL" id="GJE96022.1"/>
    </source>
</evidence>
<accession>A0A9P3GI47</accession>
<name>A0A9P3GI47_9APHY</name>
<proteinExistence type="predicted"/>
<dbReference type="AlphaFoldDB" id="A0A9P3GI47"/>
<dbReference type="Proteomes" id="UP000703269">
    <property type="component" value="Unassembled WGS sequence"/>
</dbReference>
<protein>
    <submittedName>
        <fullName evidence="2">Uncharacterized protein</fullName>
    </submittedName>
</protein>
<reference evidence="2 3" key="1">
    <citation type="submission" date="2021-08" db="EMBL/GenBank/DDBJ databases">
        <title>Draft Genome Sequence of Phanerochaete sordida strain YK-624.</title>
        <authorList>
            <person name="Mori T."/>
            <person name="Dohra H."/>
            <person name="Suzuki T."/>
            <person name="Kawagishi H."/>
            <person name="Hirai H."/>
        </authorList>
    </citation>
    <scope>NUCLEOTIDE SEQUENCE [LARGE SCALE GENOMIC DNA]</scope>
    <source>
        <strain evidence="2 3">YK-624</strain>
    </source>
</reference>
<feature type="compositionally biased region" description="Basic and acidic residues" evidence="1">
    <location>
        <begin position="107"/>
        <end position="129"/>
    </location>
</feature>
<gene>
    <name evidence="2" type="ORF">PsYK624_122150</name>
</gene>
<comment type="caution">
    <text evidence="2">The sequence shown here is derived from an EMBL/GenBank/DDBJ whole genome shotgun (WGS) entry which is preliminary data.</text>
</comment>
<feature type="region of interest" description="Disordered" evidence="1">
    <location>
        <begin position="99"/>
        <end position="143"/>
    </location>
</feature>
<evidence type="ECO:0000256" key="1">
    <source>
        <dbReference type="SAM" id="MobiDB-lite"/>
    </source>
</evidence>
<evidence type="ECO:0000313" key="3">
    <source>
        <dbReference type="Proteomes" id="UP000703269"/>
    </source>
</evidence>
<keyword evidence="3" id="KW-1185">Reference proteome</keyword>